<proteinExistence type="predicted"/>
<dbReference type="InterPro" id="IPR050147">
    <property type="entry name" value="Ser/Thr_Dehydratase"/>
</dbReference>
<feature type="domain" description="Tryptophan synthase beta chain-like PALP" evidence="4">
    <location>
        <begin position="37"/>
        <end position="323"/>
    </location>
</feature>
<evidence type="ECO:0000256" key="3">
    <source>
        <dbReference type="ARBA" id="ARBA00023239"/>
    </source>
</evidence>
<dbReference type="EMBL" id="JBHSPU010000043">
    <property type="protein sequence ID" value="MFC5918696.1"/>
    <property type="molecule type" value="Genomic_DNA"/>
</dbReference>
<dbReference type="Pfam" id="PF00291">
    <property type="entry name" value="PALP"/>
    <property type="match status" value="1"/>
</dbReference>
<keyword evidence="6" id="KW-1185">Reference proteome</keyword>
<comment type="cofactor">
    <cofactor evidence="1">
        <name>pyridoxal 5'-phosphate</name>
        <dbReference type="ChEBI" id="CHEBI:597326"/>
    </cofactor>
</comment>
<name>A0ABW1GYT2_9ACTN</name>
<protein>
    <submittedName>
        <fullName evidence="5">Threonine/serine dehydratase</fullName>
    </submittedName>
</protein>
<organism evidence="5 6">
    <name type="scientific">Streptomyces pulveraceus</name>
    <dbReference type="NCBI Taxonomy" id="68258"/>
    <lineage>
        <taxon>Bacteria</taxon>
        <taxon>Bacillati</taxon>
        <taxon>Actinomycetota</taxon>
        <taxon>Actinomycetes</taxon>
        <taxon>Kitasatosporales</taxon>
        <taxon>Streptomycetaceae</taxon>
        <taxon>Streptomyces</taxon>
    </lineage>
</organism>
<evidence type="ECO:0000313" key="6">
    <source>
        <dbReference type="Proteomes" id="UP001596200"/>
    </source>
</evidence>
<evidence type="ECO:0000313" key="5">
    <source>
        <dbReference type="EMBL" id="MFC5918696.1"/>
    </source>
</evidence>
<gene>
    <name evidence="5" type="ORF">ACFP1B_35480</name>
</gene>
<evidence type="ECO:0000259" key="4">
    <source>
        <dbReference type="Pfam" id="PF00291"/>
    </source>
</evidence>
<dbReference type="RefSeq" id="WP_344517526.1">
    <property type="nucleotide sequence ID" value="NZ_BAAATU010000070.1"/>
</dbReference>
<reference evidence="6" key="1">
    <citation type="journal article" date="2019" name="Int. J. Syst. Evol. Microbiol.">
        <title>The Global Catalogue of Microorganisms (GCM) 10K type strain sequencing project: providing services to taxonomists for standard genome sequencing and annotation.</title>
        <authorList>
            <consortium name="The Broad Institute Genomics Platform"/>
            <consortium name="The Broad Institute Genome Sequencing Center for Infectious Disease"/>
            <person name="Wu L."/>
            <person name="Ma J."/>
        </authorList>
    </citation>
    <scope>NUCLEOTIDE SEQUENCE [LARGE SCALE GENOMIC DNA]</scope>
    <source>
        <strain evidence="6">JCM 4147</strain>
    </source>
</reference>
<evidence type="ECO:0000256" key="2">
    <source>
        <dbReference type="ARBA" id="ARBA00022898"/>
    </source>
</evidence>
<accession>A0ABW1GYT2</accession>
<dbReference type="Gene3D" id="3.40.50.1100">
    <property type="match status" value="2"/>
</dbReference>
<dbReference type="Proteomes" id="UP001596200">
    <property type="component" value="Unassembled WGS sequence"/>
</dbReference>
<dbReference type="InterPro" id="IPR001926">
    <property type="entry name" value="TrpB-like_PALP"/>
</dbReference>
<dbReference type="PANTHER" id="PTHR48078">
    <property type="entry name" value="THREONINE DEHYDRATASE, MITOCHONDRIAL-RELATED"/>
    <property type="match status" value="1"/>
</dbReference>
<keyword evidence="3" id="KW-0456">Lyase</keyword>
<comment type="caution">
    <text evidence="5">The sequence shown here is derived from an EMBL/GenBank/DDBJ whole genome shotgun (WGS) entry which is preliminary data.</text>
</comment>
<evidence type="ECO:0000256" key="1">
    <source>
        <dbReference type="ARBA" id="ARBA00001933"/>
    </source>
</evidence>
<sequence length="346" mass="35649">MGKAWAQEATAFSAAEKYGIRLDRGDIDRAERRLAGRIWRTPVVRSEHLDALAGARLWLKAENLQRGGSFKVRGALLAVEQLATAGSRGVIAQSTGNHAIAVSLAAREYRLPATLVLPSDAAPVKIRRIRETGAEVVLAGTVLADRVAMVEKLRDVHGYDVVDPYENPHVVAGQGTATAELLGETAAKGVPLDAVVVPIGGGSAIAGACLAARGYEVAVVGAEPAAVPAFTAALRERQPVTVAAGHTIADGLRPERIGALPFGLARGSVAEVVTVREPAIAEALRAAFLDARLVIEPAAATALAAALSHAAGFGTDVGVLLSGGNVEPGLVASLLTGHADESRRVP</sequence>
<dbReference type="PANTHER" id="PTHR48078:SF6">
    <property type="entry name" value="L-THREONINE DEHYDRATASE CATABOLIC TDCB"/>
    <property type="match status" value="1"/>
</dbReference>
<dbReference type="SUPFAM" id="SSF53686">
    <property type="entry name" value="Tryptophan synthase beta subunit-like PLP-dependent enzymes"/>
    <property type="match status" value="1"/>
</dbReference>
<keyword evidence="2" id="KW-0663">Pyridoxal phosphate</keyword>
<dbReference type="InterPro" id="IPR036052">
    <property type="entry name" value="TrpB-like_PALP_sf"/>
</dbReference>